<sequence length="94" mass="10549">HECLLILSDRMMIRFEVRVKCAIRCQFHHHLPEVRGSSETQCSYHKVVLVADHNASLPCGCPILSLVQILELGLFDNDPDISSRSPCLPHASVD</sequence>
<keyword evidence="2" id="KW-1185">Reference proteome</keyword>
<name>A0AAN5D0A1_9BILA</name>
<dbReference type="AlphaFoldDB" id="A0AAN5D0A1"/>
<proteinExistence type="predicted"/>
<dbReference type="Proteomes" id="UP001328107">
    <property type="component" value="Unassembled WGS sequence"/>
</dbReference>
<evidence type="ECO:0000313" key="1">
    <source>
        <dbReference type="EMBL" id="GMR54333.1"/>
    </source>
</evidence>
<gene>
    <name evidence="1" type="ORF">PMAYCL1PPCAC_24528</name>
</gene>
<reference evidence="2" key="1">
    <citation type="submission" date="2022-10" db="EMBL/GenBank/DDBJ databases">
        <title>Genome assembly of Pristionchus species.</title>
        <authorList>
            <person name="Yoshida K."/>
            <person name="Sommer R.J."/>
        </authorList>
    </citation>
    <scope>NUCLEOTIDE SEQUENCE [LARGE SCALE GENOMIC DNA]</scope>
    <source>
        <strain evidence="2">RS5460</strain>
    </source>
</reference>
<protein>
    <submittedName>
        <fullName evidence="1">Uncharacterized protein</fullName>
    </submittedName>
</protein>
<organism evidence="1 2">
    <name type="scientific">Pristionchus mayeri</name>
    <dbReference type="NCBI Taxonomy" id="1317129"/>
    <lineage>
        <taxon>Eukaryota</taxon>
        <taxon>Metazoa</taxon>
        <taxon>Ecdysozoa</taxon>
        <taxon>Nematoda</taxon>
        <taxon>Chromadorea</taxon>
        <taxon>Rhabditida</taxon>
        <taxon>Rhabditina</taxon>
        <taxon>Diplogasteromorpha</taxon>
        <taxon>Diplogasteroidea</taxon>
        <taxon>Neodiplogasteridae</taxon>
        <taxon>Pristionchus</taxon>
    </lineage>
</organism>
<evidence type="ECO:0000313" key="2">
    <source>
        <dbReference type="Proteomes" id="UP001328107"/>
    </source>
</evidence>
<accession>A0AAN5D0A1</accession>
<feature type="non-terminal residue" evidence="1">
    <location>
        <position position="94"/>
    </location>
</feature>
<dbReference type="EMBL" id="BTRK01000005">
    <property type="protein sequence ID" value="GMR54333.1"/>
    <property type="molecule type" value="Genomic_DNA"/>
</dbReference>
<comment type="caution">
    <text evidence="1">The sequence shown here is derived from an EMBL/GenBank/DDBJ whole genome shotgun (WGS) entry which is preliminary data.</text>
</comment>
<feature type="non-terminal residue" evidence="1">
    <location>
        <position position="1"/>
    </location>
</feature>